<dbReference type="AlphaFoldDB" id="K9WX75"/>
<proteinExistence type="predicted"/>
<gene>
    <name evidence="1" type="ORF">Cylst_1829</name>
</gene>
<organism evidence="1 2">
    <name type="scientific">Cylindrospermum stagnale PCC 7417</name>
    <dbReference type="NCBI Taxonomy" id="56107"/>
    <lineage>
        <taxon>Bacteria</taxon>
        <taxon>Bacillati</taxon>
        <taxon>Cyanobacteriota</taxon>
        <taxon>Cyanophyceae</taxon>
        <taxon>Nostocales</taxon>
        <taxon>Nostocaceae</taxon>
        <taxon>Cylindrospermum</taxon>
    </lineage>
</organism>
<reference evidence="1 2" key="1">
    <citation type="submission" date="2012-06" db="EMBL/GenBank/DDBJ databases">
        <title>Finished chromosome of genome of Cylindrospermum stagnale PCC 7417.</title>
        <authorList>
            <consortium name="US DOE Joint Genome Institute"/>
            <person name="Gugger M."/>
            <person name="Coursin T."/>
            <person name="Rippka R."/>
            <person name="Tandeau De Marsac N."/>
            <person name="Huntemann M."/>
            <person name="Wei C.-L."/>
            <person name="Han J."/>
            <person name="Detter J.C."/>
            <person name="Han C."/>
            <person name="Tapia R."/>
            <person name="Chen A."/>
            <person name="Kyrpides N."/>
            <person name="Mavromatis K."/>
            <person name="Markowitz V."/>
            <person name="Szeto E."/>
            <person name="Ivanova N."/>
            <person name="Pagani I."/>
            <person name="Pati A."/>
            <person name="Goodwin L."/>
            <person name="Nordberg H.P."/>
            <person name="Cantor M.N."/>
            <person name="Hua S.X."/>
            <person name="Woyke T."/>
            <person name="Kerfeld C.A."/>
        </authorList>
    </citation>
    <scope>NUCLEOTIDE SEQUENCE [LARGE SCALE GENOMIC DNA]</scope>
    <source>
        <strain evidence="1 2">PCC 7417</strain>
    </source>
</reference>
<dbReference type="KEGG" id="csg:Cylst_1829"/>
<accession>K9WX75</accession>
<protein>
    <submittedName>
        <fullName evidence="1">Uncharacterized protein</fullName>
    </submittedName>
</protein>
<sequence length="55" mass="6261">MSNSIKLQQIIQSMEKNYQQVITYILAAVSRLFTSSDDSITGARIHVFIYVPVNK</sequence>
<dbReference type="EMBL" id="CP003642">
    <property type="protein sequence ID" value="AFZ24087.1"/>
    <property type="molecule type" value="Genomic_DNA"/>
</dbReference>
<keyword evidence="2" id="KW-1185">Reference proteome</keyword>
<dbReference type="Proteomes" id="UP000010475">
    <property type="component" value="Chromosome"/>
</dbReference>
<evidence type="ECO:0000313" key="1">
    <source>
        <dbReference type="EMBL" id="AFZ24087.1"/>
    </source>
</evidence>
<name>K9WX75_9NOST</name>
<dbReference type="RefSeq" id="WP_015207343.1">
    <property type="nucleotide sequence ID" value="NC_019757.1"/>
</dbReference>
<evidence type="ECO:0000313" key="2">
    <source>
        <dbReference type="Proteomes" id="UP000010475"/>
    </source>
</evidence>
<dbReference type="HOGENOM" id="CLU_3024570_0_0_3"/>